<evidence type="ECO:0000313" key="6">
    <source>
        <dbReference type="EMBL" id="GAB0202335.1"/>
    </source>
</evidence>
<dbReference type="PRINTS" id="PR00326">
    <property type="entry name" value="GTP1OBG"/>
</dbReference>
<feature type="compositionally biased region" description="Basic and acidic residues" evidence="4">
    <location>
        <begin position="1"/>
        <end position="11"/>
    </location>
</feature>
<feature type="compositionally biased region" description="Basic and acidic residues" evidence="4">
    <location>
        <begin position="47"/>
        <end position="71"/>
    </location>
</feature>
<keyword evidence="3" id="KW-0175">Coiled coil</keyword>
<evidence type="ECO:0000256" key="1">
    <source>
        <dbReference type="ARBA" id="ARBA00022741"/>
    </source>
</evidence>
<evidence type="ECO:0000259" key="5">
    <source>
        <dbReference type="PROSITE" id="PS51721"/>
    </source>
</evidence>
<keyword evidence="7" id="KW-1185">Reference proteome</keyword>
<dbReference type="CDD" id="cd04178">
    <property type="entry name" value="Nucleostemin_like"/>
    <property type="match status" value="1"/>
</dbReference>
<dbReference type="InterPro" id="IPR027417">
    <property type="entry name" value="P-loop_NTPase"/>
</dbReference>
<keyword evidence="2" id="KW-0342">GTP-binding</keyword>
<dbReference type="PANTHER" id="PTHR11089:SF33">
    <property type="entry name" value="GUANINE NUCLEOTIDE-BINDING PROTEIN-LIKE 3-LIKE PROTEIN"/>
    <property type="match status" value="1"/>
</dbReference>
<comment type="caution">
    <text evidence="6">The sequence shown here is derived from an EMBL/GenBank/DDBJ whole genome shotgun (WGS) entry which is preliminary data.</text>
</comment>
<dbReference type="InterPro" id="IPR030378">
    <property type="entry name" value="G_CP_dom"/>
</dbReference>
<dbReference type="Pfam" id="PF01926">
    <property type="entry name" value="MMR_HSR1"/>
    <property type="match status" value="1"/>
</dbReference>
<dbReference type="PROSITE" id="PS51721">
    <property type="entry name" value="G_CP"/>
    <property type="match status" value="1"/>
</dbReference>
<dbReference type="AlphaFoldDB" id="A0ABC9XZ94"/>
<feature type="domain" description="CP-type G" evidence="5">
    <location>
        <begin position="109"/>
        <end position="294"/>
    </location>
</feature>
<evidence type="ECO:0000256" key="2">
    <source>
        <dbReference type="ARBA" id="ARBA00023134"/>
    </source>
</evidence>
<proteinExistence type="predicted"/>
<evidence type="ECO:0000256" key="4">
    <source>
        <dbReference type="SAM" id="MobiDB-lite"/>
    </source>
</evidence>
<protein>
    <submittedName>
        <fullName evidence="6">Guanine nucleotide-binding protein-like 3-like protein</fullName>
    </submittedName>
</protein>
<dbReference type="PANTHER" id="PTHR11089">
    <property type="entry name" value="GTP-BINDING PROTEIN-RELATED"/>
    <property type="match status" value="1"/>
</dbReference>
<dbReference type="SUPFAM" id="SSF52540">
    <property type="entry name" value="P-loop containing nucleoside triphosphate hydrolases"/>
    <property type="match status" value="1"/>
</dbReference>
<dbReference type="Proteomes" id="UP001623348">
    <property type="component" value="Unassembled WGS sequence"/>
</dbReference>
<dbReference type="InterPro" id="IPR023179">
    <property type="entry name" value="GTP-bd_ortho_bundle_sf"/>
</dbReference>
<feature type="coiled-coil region" evidence="3">
    <location>
        <begin position="506"/>
        <end position="533"/>
    </location>
</feature>
<reference evidence="6 7" key="1">
    <citation type="submission" date="2024-06" db="EMBL/GenBank/DDBJ databases">
        <title>The draft genome of Grus japonensis, version 3.</title>
        <authorList>
            <person name="Nabeshima K."/>
            <person name="Suzuki S."/>
            <person name="Onuma M."/>
        </authorList>
    </citation>
    <scope>NUCLEOTIDE SEQUENCE [LARGE SCALE GENOMIC DNA]</scope>
    <source>
        <strain evidence="6 7">451A</strain>
    </source>
</reference>
<accession>A0ABC9XZ94</accession>
<feature type="region of interest" description="Disordered" evidence="4">
    <location>
        <begin position="432"/>
        <end position="456"/>
    </location>
</feature>
<keyword evidence="1" id="KW-0547">Nucleotide-binding</keyword>
<dbReference type="InterPro" id="IPR006073">
    <property type="entry name" value="GTP-bd"/>
</dbReference>
<evidence type="ECO:0000313" key="7">
    <source>
        <dbReference type="Proteomes" id="UP001623348"/>
    </source>
</evidence>
<sequence>MTRSRRQVEAARKKRVQRKGAKAAGKKDPGVPQLGRFAAHVQQQNENRQKRAADARRRQEEAREMEVERRRSLAGLQHDALRRQREFERKEVAETRPDAQEEASLRQYGRELRKVLAASDVVLEVLDARDPQGCRSPQLEAAVRHAGHRQRLVLVLNKIDLVPRDVVAAWLKYLRGEFPTVAFKACTQQQSRNLKQSRLPVATAPEEVLSGGACVGADCLLRVLANYSRSGEVKTTITVGVVGYPNVGKSSIINSLKRSRACGVGAAPGVTRCLQAVQLDRHIQLLDCPGVVMATGTPTAAAPLRGALDPQRLRDPLGPAAAILRRCPPEQLSELYGVPPCADPRQFLSHLARRQGRLRPGGLPDPHAAAVALLRDWTSGKISYYTRPPETHGVQLEAQILPALGPALDLEALERGDAEALAAIPATVMGIGLSPSVPEEEEEDKSIEEEETAMEDDNNDDLELGAVTVELKPRTKTGGVGEGSAPRAPRLEEVAALHPLLQGQGLQAACKRRKKLQKRAEKIATKLSETLEAAMQF</sequence>
<dbReference type="Gene3D" id="1.10.1580.10">
    <property type="match status" value="1"/>
</dbReference>
<name>A0ABC9XZ94_GRUJA</name>
<feature type="compositionally biased region" description="Basic residues" evidence="4">
    <location>
        <begin position="12"/>
        <end position="21"/>
    </location>
</feature>
<dbReference type="InterPro" id="IPR050755">
    <property type="entry name" value="TRAFAC_YlqF/YawG_RiboMat"/>
</dbReference>
<evidence type="ECO:0000256" key="3">
    <source>
        <dbReference type="SAM" id="Coils"/>
    </source>
</evidence>
<organism evidence="6 7">
    <name type="scientific">Grus japonensis</name>
    <name type="common">Japanese crane</name>
    <name type="synonym">Red-crowned crane</name>
    <dbReference type="NCBI Taxonomy" id="30415"/>
    <lineage>
        <taxon>Eukaryota</taxon>
        <taxon>Metazoa</taxon>
        <taxon>Chordata</taxon>
        <taxon>Craniata</taxon>
        <taxon>Vertebrata</taxon>
        <taxon>Euteleostomi</taxon>
        <taxon>Archelosauria</taxon>
        <taxon>Archosauria</taxon>
        <taxon>Dinosauria</taxon>
        <taxon>Saurischia</taxon>
        <taxon>Theropoda</taxon>
        <taxon>Coelurosauria</taxon>
        <taxon>Aves</taxon>
        <taxon>Neognathae</taxon>
        <taxon>Neoaves</taxon>
        <taxon>Gruiformes</taxon>
        <taxon>Gruidae</taxon>
        <taxon>Grus</taxon>
    </lineage>
</organism>
<dbReference type="GO" id="GO:0005525">
    <property type="term" value="F:GTP binding"/>
    <property type="evidence" value="ECO:0007669"/>
    <property type="project" value="UniProtKB-KW"/>
</dbReference>
<dbReference type="EMBL" id="BAAFJT010000038">
    <property type="protein sequence ID" value="GAB0202335.1"/>
    <property type="molecule type" value="Genomic_DNA"/>
</dbReference>
<feature type="region of interest" description="Disordered" evidence="4">
    <location>
        <begin position="1"/>
        <end position="72"/>
    </location>
</feature>
<gene>
    <name evidence="6" type="ORF">GRJ2_002699100</name>
</gene>
<feature type="compositionally biased region" description="Acidic residues" evidence="4">
    <location>
        <begin position="438"/>
        <end position="456"/>
    </location>
</feature>
<dbReference type="FunFam" id="3.40.50.300:FF:000493">
    <property type="entry name" value="Guanine nucleotide-binding protein-like 3-like protein"/>
    <property type="match status" value="1"/>
</dbReference>
<dbReference type="Gene3D" id="3.40.50.300">
    <property type="entry name" value="P-loop containing nucleotide triphosphate hydrolases"/>
    <property type="match status" value="1"/>
</dbReference>